<feature type="signal peptide" evidence="1">
    <location>
        <begin position="1"/>
        <end position="21"/>
    </location>
</feature>
<dbReference type="InterPro" id="IPR032209">
    <property type="entry name" value="DUF5028"/>
</dbReference>
<protein>
    <recommendedName>
        <fullName evidence="4">DUF4352 domain-containing protein</fullName>
    </recommendedName>
</protein>
<feature type="chain" id="PRO_5037642168" description="DUF4352 domain-containing protein" evidence="1">
    <location>
        <begin position="22"/>
        <end position="218"/>
    </location>
</feature>
<proteinExistence type="predicted"/>
<dbReference type="Proteomes" id="UP000746751">
    <property type="component" value="Unassembled WGS sequence"/>
</dbReference>
<name>A0A921LTM0_9ACTN</name>
<evidence type="ECO:0008006" key="4">
    <source>
        <dbReference type="Google" id="ProtNLM"/>
    </source>
</evidence>
<reference evidence="2" key="2">
    <citation type="submission" date="2021-09" db="EMBL/GenBank/DDBJ databases">
        <authorList>
            <person name="Gilroy R."/>
        </authorList>
    </citation>
    <scope>NUCLEOTIDE SEQUENCE</scope>
    <source>
        <strain evidence="2">ChiGjej2B2-7701</strain>
    </source>
</reference>
<accession>A0A921LTM0</accession>
<evidence type="ECO:0000256" key="1">
    <source>
        <dbReference type="SAM" id="SignalP"/>
    </source>
</evidence>
<dbReference type="EMBL" id="DYVF01000051">
    <property type="protein sequence ID" value="HJG31468.1"/>
    <property type="molecule type" value="Genomic_DNA"/>
</dbReference>
<keyword evidence="1" id="KW-0732">Signal</keyword>
<evidence type="ECO:0000313" key="2">
    <source>
        <dbReference type="EMBL" id="HJG31468.1"/>
    </source>
</evidence>
<gene>
    <name evidence="2" type="ORF">K8U80_08755</name>
</gene>
<dbReference type="Pfam" id="PF16431">
    <property type="entry name" value="DUF5028"/>
    <property type="match status" value="1"/>
</dbReference>
<reference evidence="2" key="1">
    <citation type="journal article" date="2021" name="PeerJ">
        <title>Extensive microbial diversity within the chicken gut microbiome revealed by metagenomics and culture.</title>
        <authorList>
            <person name="Gilroy R."/>
            <person name="Ravi A."/>
            <person name="Getino M."/>
            <person name="Pursley I."/>
            <person name="Horton D.L."/>
            <person name="Alikhan N.F."/>
            <person name="Baker D."/>
            <person name="Gharbi K."/>
            <person name="Hall N."/>
            <person name="Watson M."/>
            <person name="Adriaenssens E.M."/>
            <person name="Foster-Nyarko E."/>
            <person name="Jarju S."/>
            <person name="Secka A."/>
            <person name="Antonio M."/>
            <person name="Oren A."/>
            <person name="Chaudhuri R.R."/>
            <person name="La Ragione R."/>
            <person name="Hildebrand F."/>
            <person name="Pallen M.J."/>
        </authorList>
    </citation>
    <scope>NUCLEOTIDE SEQUENCE</scope>
    <source>
        <strain evidence="2">ChiGjej2B2-7701</strain>
    </source>
</reference>
<comment type="caution">
    <text evidence="2">The sequence shown here is derived from an EMBL/GenBank/DDBJ whole genome shotgun (WGS) entry which is preliminary data.</text>
</comment>
<dbReference type="AlphaFoldDB" id="A0A921LTM0"/>
<evidence type="ECO:0000313" key="3">
    <source>
        <dbReference type="Proteomes" id="UP000746751"/>
    </source>
</evidence>
<organism evidence="2 3">
    <name type="scientific">Collinsella ihumii</name>
    <dbReference type="NCBI Taxonomy" id="1720204"/>
    <lineage>
        <taxon>Bacteria</taxon>
        <taxon>Bacillati</taxon>
        <taxon>Actinomycetota</taxon>
        <taxon>Coriobacteriia</taxon>
        <taxon>Coriobacteriales</taxon>
        <taxon>Coriobacteriaceae</taxon>
        <taxon>Collinsella</taxon>
    </lineage>
</organism>
<dbReference type="PROSITE" id="PS51257">
    <property type="entry name" value="PROKAR_LIPOPROTEIN"/>
    <property type="match status" value="1"/>
</dbReference>
<sequence length="218" mass="23564">MRRVKLLVLVCAALVIVAACAWRIHDVNARAIRYPTERHGIGENVALEGGFFAEATENTDGYSLRIDGAQAMSYNDYVRTYGIEGAQTVEGLDEDSIICLTVTITNDSDKTPDQGGFNISLMSLVKPDGSGLMRVDTKLWSQAEPGLAESPYAASTGVLPHTSYTTHIPLSAGLLTRDTLADQASGGVDAEYRQPVEPGSYDLYLSVMPTRKLVTFDV</sequence>